<evidence type="ECO:0000256" key="4">
    <source>
        <dbReference type="ARBA" id="ARBA00016304"/>
    </source>
</evidence>
<evidence type="ECO:0000256" key="7">
    <source>
        <dbReference type="ARBA" id="ARBA00025077"/>
    </source>
</evidence>
<dbReference type="GO" id="GO:0051131">
    <property type="term" value="P:chaperone-mediated protein complex assembly"/>
    <property type="evidence" value="ECO:0007669"/>
    <property type="project" value="TreeGrafter"/>
</dbReference>
<protein>
    <recommendedName>
        <fullName evidence="4 9">Prefoldin subunit beta</fullName>
    </recommendedName>
    <alternativeName>
        <fullName evidence="8 9">GimC subunit beta</fullName>
    </alternativeName>
</protein>
<dbReference type="InterPro" id="IPR002777">
    <property type="entry name" value="PFD_beta-like"/>
</dbReference>
<evidence type="ECO:0000313" key="11">
    <source>
        <dbReference type="EMBL" id="QNO46956.1"/>
    </source>
</evidence>
<feature type="coiled-coil region" evidence="10">
    <location>
        <begin position="9"/>
        <end position="107"/>
    </location>
</feature>
<comment type="function">
    <text evidence="7 9">Molecular chaperone capable of stabilizing a range of proteins. Seems to fulfill an ATP-independent, HSP70-like function in archaeal de novo protein folding.</text>
</comment>
<keyword evidence="10" id="KW-0175">Coiled coil</keyword>
<dbReference type="GO" id="GO:0051082">
    <property type="term" value="F:unfolded protein binding"/>
    <property type="evidence" value="ECO:0007669"/>
    <property type="project" value="UniProtKB-UniRule"/>
</dbReference>
<dbReference type="HAMAP" id="MF_00307">
    <property type="entry name" value="PfdB"/>
    <property type="match status" value="1"/>
</dbReference>
<evidence type="ECO:0000256" key="6">
    <source>
        <dbReference type="ARBA" id="ARBA00023186"/>
    </source>
</evidence>
<dbReference type="GO" id="GO:0051087">
    <property type="term" value="F:protein-folding chaperone binding"/>
    <property type="evidence" value="ECO:0007669"/>
    <property type="project" value="TreeGrafter"/>
</dbReference>
<evidence type="ECO:0000256" key="1">
    <source>
        <dbReference type="ARBA" id="ARBA00004496"/>
    </source>
</evidence>
<comment type="subunit">
    <text evidence="3 9">Heterohexamer of two alpha and four beta subunits.</text>
</comment>
<dbReference type="Gene3D" id="1.10.287.370">
    <property type="match status" value="1"/>
</dbReference>
<keyword evidence="5 9" id="KW-0963">Cytoplasm</keyword>
<dbReference type="GO" id="GO:0005737">
    <property type="term" value="C:cytoplasm"/>
    <property type="evidence" value="ECO:0007669"/>
    <property type="project" value="UniProtKB-SubCell"/>
</dbReference>
<dbReference type="SUPFAM" id="SSF46579">
    <property type="entry name" value="Prefoldin"/>
    <property type="match status" value="1"/>
</dbReference>
<dbReference type="NCBIfam" id="TIGR02338">
    <property type="entry name" value="gimC_beta"/>
    <property type="match status" value="1"/>
</dbReference>
<reference evidence="11" key="1">
    <citation type="submission" date="2020-06" db="EMBL/GenBank/DDBJ databases">
        <title>Unique genomic features of the anaerobic methanotrophic archaea.</title>
        <authorList>
            <person name="Chadwick G.L."/>
            <person name="Skennerton C.T."/>
            <person name="Laso-Perez R."/>
            <person name="Leu A.O."/>
            <person name="Speth D.R."/>
            <person name="Yu H."/>
            <person name="Morgan-Lang C."/>
            <person name="Hatzenpichler R."/>
            <person name="Goudeau D."/>
            <person name="Malmstrom R."/>
            <person name="Brazelton W.J."/>
            <person name="Woyke T."/>
            <person name="Hallam S.J."/>
            <person name="Tyson G.W."/>
            <person name="Wegener G."/>
            <person name="Boetius A."/>
            <person name="Orphan V."/>
        </authorList>
    </citation>
    <scope>NUCLEOTIDE SEQUENCE</scope>
</reference>
<dbReference type="Pfam" id="PF01920">
    <property type="entry name" value="Prefoldin_2"/>
    <property type="match status" value="1"/>
</dbReference>
<organism evidence="11">
    <name type="scientific">Candidatus Methanogaster sp. ANME-2c ERB4</name>
    <dbReference type="NCBI Taxonomy" id="2759911"/>
    <lineage>
        <taxon>Archaea</taxon>
        <taxon>Methanobacteriati</taxon>
        <taxon>Methanobacteriota</taxon>
        <taxon>Stenosarchaea group</taxon>
        <taxon>Methanomicrobia</taxon>
        <taxon>Methanosarcinales</taxon>
        <taxon>ANME-2 cluster</taxon>
        <taxon>Candidatus Methanogasteraceae</taxon>
        <taxon>Candidatus Methanogaster</taxon>
    </lineage>
</organism>
<comment type="similarity">
    <text evidence="2 9">Belongs to the prefoldin subunit beta family.</text>
</comment>
<evidence type="ECO:0000256" key="5">
    <source>
        <dbReference type="ARBA" id="ARBA00022490"/>
    </source>
</evidence>
<dbReference type="EMBL" id="MT631236">
    <property type="protein sequence ID" value="QNO46956.1"/>
    <property type="molecule type" value="Genomic_DNA"/>
</dbReference>
<evidence type="ECO:0000256" key="2">
    <source>
        <dbReference type="ARBA" id="ARBA00008045"/>
    </source>
</evidence>
<dbReference type="PANTHER" id="PTHR21431">
    <property type="entry name" value="PREFOLDIN SUBUNIT 6"/>
    <property type="match status" value="1"/>
</dbReference>
<evidence type="ECO:0000256" key="3">
    <source>
        <dbReference type="ARBA" id="ARBA00011716"/>
    </source>
</evidence>
<dbReference type="InterPro" id="IPR012713">
    <property type="entry name" value="PfdB"/>
</dbReference>
<dbReference type="GO" id="GO:0006457">
    <property type="term" value="P:protein folding"/>
    <property type="evidence" value="ECO:0007669"/>
    <property type="project" value="UniProtKB-UniRule"/>
</dbReference>
<dbReference type="CDD" id="cd23162">
    <property type="entry name" value="Prefoldin_beta_GimC"/>
    <property type="match status" value="1"/>
</dbReference>
<evidence type="ECO:0000256" key="9">
    <source>
        <dbReference type="HAMAP-Rule" id="MF_00307"/>
    </source>
</evidence>
<sequence length="121" mass="13503">MTTEIPPQVQHQLAQLQQVQQQAQALASQKAQVTSALNETEMALEELSKLEDDAVIYKNVGQLLIKGERESVATELTEKKETMELRARTLERQEERIQKRFQQLQEQLRSAIGGGAGGGMA</sequence>
<accession>A0A7G9YG22</accession>
<dbReference type="PANTHER" id="PTHR21431:SF0">
    <property type="entry name" value="PREFOLDIN SUBUNIT 6"/>
    <property type="match status" value="1"/>
</dbReference>
<comment type="subcellular location">
    <subcellularLocation>
        <location evidence="1 9">Cytoplasm</location>
    </subcellularLocation>
</comment>
<name>A0A7G9YG22_9EURY</name>
<dbReference type="InterPro" id="IPR009053">
    <property type="entry name" value="Prefoldin"/>
</dbReference>
<gene>
    <name evidence="9 11" type="primary">pfdB</name>
    <name evidence="11" type="ORF">CLAIAILK_00017</name>
</gene>
<dbReference type="GO" id="GO:0016272">
    <property type="term" value="C:prefoldin complex"/>
    <property type="evidence" value="ECO:0007669"/>
    <property type="project" value="UniProtKB-UniRule"/>
</dbReference>
<proteinExistence type="inferred from homology"/>
<evidence type="ECO:0000256" key="8">
    <source>
        <dbReference type="ARBA" id="ARBA00033461"/>
    </source>
</evidence>
<dbReference type="AlphaFoldDB" id="A0A7G9YG22"/>
<keyword evidence="6 9" id="KW-0143">Chaperone</keyword>
<evidence type="ECO:0000256" key="10">
    <source>
        <dbReference type="SAM" id="Coils"/>
    </source>
</evidence>